<keyword evidence="8" id="KW-0732">Signal</keyword>
<evidence type="ECO:0000256" key="2">
    <source>
        <dbReference type="ARBA" id="ARBA00005988"/>
    </source>
</evidence>
<sequence length="496" mass="55656">MSAKTLLCFFLSLASVISVVGQTNSKLTSISTASAVWESYDHYREPVIVNRFFKHSDIVPLMKKHAAAGLFREEVLGTSTQGRSIHHLTMGNGKTKVLLWSQMHGDESTATMALFDLFNFFAAKDQFDPLRKLMLDNLELHFVPMLNPDGAEVWQRRNALDIDINRDARNLATPEGRILTAIGKKLKPDFGFNLHDQSVYYTAGSTQHPATISFLAPAYNYEKDMNDVRTRATQLILTLNRALQQKAPGNVAKYDDEHDPRCFGDNFQGWGTSTILIESGGYGGDPEKQYIRKLNFLALVTALEAIAKKSYAVENLSTYEAIPENSRFLYDLVLRNVSMERAGQTYVSNLGINRAQIKKADLRSVYFRGSIDEIGDMDRQFGYEDRDVRSLSFTPAKVKLMTKKEWEALKPDDEIGLIKQGFLFVKWTDEKSPSGLVEKHLLNLTNNEEIPTKIPAPGQHANFLLTKNGTPVIAVVNGFLVDLEKKGTELANTIGY</sequence>
<protein>
    <submittedName>
        <fullName evidence="10">Peptidase M14</fullName>
    </submittedName>
</protein>
<comment type="similarity">
    <text evidence="2 7">Belongs to the peptidase M14 family.</text>
</comment>
<dbReference type="InterPro" id="IPR000834">
    <property type="entry name" value="Peptidase_M14"/>
</dbReference>
<keyword evidence="6" id="KW-0482">Metalloprotease</keyword>
<comment type="cofactor">
    <cofactor evidence="1">
        <name>Zn(2+)</name>
        <dbReference type="ChEBI" id="CHEBI:29105"/>
    </cofactor>
</comment>
<dbReference type="GO" id="GO:0006508">
    <property type="term" value="P:proteolysis"/>
    <property type="evidence" value="ECO:0007669"/>
    <property type="project" value="UniProtKB-KW"/>
</dbReference>
<feature type="domain" description="Peptidase M14" evidence="9">
    <location>
        <begin position="51"/>
        <end position="306"/>
    </location>
</feature>
<gene>
    <name evidence="10" type="ORF">KK083_31245</name>
</gene>
<keyword evidence="4" id="KW-0378">Hydrolase</keyword>
<keyword evidence="5" id="KW-0862">Zinc</keyword>
<feature type="signal peptide" evidence="8">
    <location>
        <begin position="1"/>
        <end position="20"/>
    </location>
</feature>
<dbReference type="GO" id="GO:0008270">
    <property type="term" value="F:zinc ion binding"/>
    <property type="evidence" value="ECO:0007669"/>
    <property type="project" value="InterPro"/>
</dbReference>
<dbReference type="AlphaFoldDB" id="A0AAP2DRY1"/>
<dbReference type="GO" id="GO:0005615">
    <property type="term" value="C:extracellular space"/>
    <property type="evidence" value="ECO:0007669"/>
    <property type="project" value="TreeGrafter"/>
</dbReference>
<feature type="chain" id="PRO_5043021953" evidence="8">
    <location>
        <begin position="21"/>
        <end position="496"/>
    </location>
</feature>
<evidence type="ECO:0000313" key="11">
    <source>
        <dbReference type="Proteomes" id="UP001319200"/>
    </source>
</evidence>
<evidence type="ECO:0000256" key="1">
    <source>
        <dbReference type="ARBA" id="ARBA00001947"/>
    </source>
</evidence>
<accession>A0AAP2DRY1</accession>
<dbReference type="EMBL" id="JAHESF010000070">
    <property type="protein sequence ID" value="MBT1701411.1"/>
    <property type="molecule type" value="Genomic_DNA"/>
</dbReference>
<evidence type="ECO:0000256" key="3">
    <source>
        <dbReference type="ARBA" id="ARBA00022670"/>
    </source>
</evidence>
<evidence type="ECO:0000259" key="9">
    <source>
        <dbReference type="PROSITE" id="PS52035"/>
    </source>
</evidence>
<evidence type="ECO:0000256" key="7">
    <source>
        <dbReference type="PROSITE-ProRule" id="PRU01379"/>
    </source>
</evidence>
<organism evidence="10 11">
    <name type="scientific">Chryseosolibacter histidini</name>
    <dbReference type="NCBI Taxonomy" id="2782349"/>
    <lineage>
        <taxon>Bacteria</taxon>
        <taxon>Pseudomonadati</taxon>
        <taxon>Bacteroidota</taxon>
        <taxon>Cytophagia</taxon>
        <taxon>Cytophagales</taxon>
        <taxon>Chryseotaleaceae</taxon>
        <taxon>Chryseosolibacter</taxon>
    </lineage>
</organism>
<dbReference type="GO" id="GO:0004181">
    <property type="term" value="F:metallocarboxypeptidase activity"/>
    <property type="evidence" value="ECO:0007669"/>
    <property type="project" value="InterPro"/>
</dbReference>
<feature type="active site" description="Proton donor/acceptor" evidence="7">
    <location>
        <position position="278"/>
    </location>
</feature>
<keyword evidence="3" id="KW-0645">Protease</keyword>
<keyword evidence="11" id="KW-1185">Reference proteome</keyword>
<dbReference type="RefSeq" id="WP_254170092.1">
    <property type="nucleotide sequence ID" value="NZ_JAHESF010000070.1"/>
</dbReference>
<dbReference type="SUPFAM" id="SSF53187">
    <property type="entry name" value="Zn-dependent exopeptidases"/>
    <property type="match status" value="1"/>
</dbReference>
<dbReference type="Pfam" id="PF00246">
    <property type="entry name" value="Peptidase_M14"/>
    <property type="match status" value="1"/>
</dbReference>
<comment type="caution">
    <text evidence="10">The sequence shown here is derived from an EMBL/GenBank/DDBJ whole genome shotgun (WGS) entry which is preliminary data.</text>
</comment>
<dbReference type="PROSITE" id="PS52035">
    <property type="entry name" value="PEPTIDASE_M14"/>
    <property type="match status" value="1"/>
</dbReference>
<dbReference type="PANTHER" id="PTHR11705">
    <property type="entry name" value="PROTEASE FAMILY M14 CARBOXYPEPTIDASE A,B"/>
    <property type="match status" value="1"/>
</dbReference>
<dbReference type="Proteomes" id="UP001319200">
    <property type="component" value="Unassembled WGS sequence"/>
</dbReference>
<evidence type="ECO:0000256" key="4">
    <source>
        <dbReference type="ARBA" id="ARBA00022801"/>
    </source>
</evidence>
<proteinExistence type="inferred from homology"/>
<dbReference type="Gene3D" id="3.40.630.10">
    <property type="entry name" value="Zn peptidases"/>
    <property type="match status" value="1"/>
</dbReference>
<name>A0AAP2DRY1_9BACT</name>
<evidence type="ECO:0000313" key="10">
    <source>
        <dbReference type="EMBL" id="MBT1701411.1"/>
    </source>
</evidence>
<dbReference type="PANTHER" id="PTHR11705:SF143">
    <property type="entry name" value="SLL0236 PROTEIN"/>
    <property type="match status" value="1"/>
</dbReference>
<evidence type="ECO:0000256" key="5">
    <source>
        <dbReference type="ARBA" id="ARBA00022833"/>
    </source>
</evidence>
<reference evidence="10 11" key="1">
    <citation type="submission" date="2021-05" db="EMBL/GenBank/DDBJ databases">
        <title>A Polyphasic approach of four new species of the genus Ohtaekwangia: Ohtaekwangia histidinii sp. nov., Ohtaekwangia cretensis sp. nov., Ohtaekwangia indiensis sp. nov., Ohtaekwangia reichenbachii sp. nov. from diverse environment.</title>
        <authorList>
            <person name="Octaviana S."/>
        </authorList>
    </citation>
    <scope>NUCLEOTIDE SEQUENCE [LARGE SCALE GENOMIC DNA]</scope>
    <source>
        <strain evidence="10 11">PWU4</strain>
    </source>
</reference>
<evidence type="ECO:0000256" key="6">
    <source>
        <dbReference type="ARBA" id="ARBA00023049"/>
    </source>
</evidence>
<evidence type="ECO:0000256" key="8">
    <source>
        <dbReference type="SAM" id="SignalP"/>
    </source>
</evidence>